<dbReference type="EMBL" id="JABSTU010000008">
    <property type="protein sequence ID" value="KAH8023979.1"/>
    <property type="molecule type" value="Genomic_DNA"/>
</dbReference>
<dbReference type="AlphaFoldDB" id="A0A9J6DPH2"/>
<comment type="caution">
    <text evidence="1">The sequence shown here is derived from an EMBL/GenBank/DDBJ whole genome shotgun (WGS) entry which is preliminary data.</text>
</comment>
<reference evidence="1" key="2">
    <citation type="submission" date="2021-09" db="EMBL/GenBank/DDBJ databases">
        <authorList>
            <person name="Jia N."/>
            <person name="Wang J."/>
            <person name="Shi W."/>
            <person name="Du L."/>
            <person name="Sun Y."/>
            <person name="Zhan W."/>
            <person name="Jiang J."/>
            <person name="Wang Q."/>
            <person name="Zhang B."/>
            <person name="Ji P."/>
            <person name="Sakyi L.B."/>
            <person name="Cui X."/>
            <person name="Yuan T."/>
            <person name="Jiang B."/>
            <person name="Yang W."/>
            <person name="Lam T.T.-Y."/>
            <person name="Chang Q."/>
            <person name="Ding S."/>
            <person name="Wang X."/>
            <person name="Zhu J."/>
            <person name="Ruan X."/>
            <person name="Zhao L."/>
            <person name="Wei J."/>
            <person name="Que T."/>
            <person name="Du C."/>
            <person name="Cheng J."/>
            <person name="Dai P."/>
            <person name="Han X."/>
            <person name="Huang E."/>
            <person name="Gao Y."/>
            <person name="Liu J."/>
            <person name="Shao H."/>
            <person name="Ye R."/>
            <person name="Li L."/>
            <person name="Wei W."/>
            <person name="Wang X."/>
            <person name="Wang C."/>
            <person name="Huo Q."/>
            <person name="Li W."/>
            <person name="Guo W."/>
            <person name="Chen H."/>
            <person name="Chen S."/>
            <person name="Zhou L."/>
            <person name="Zhou L."/>
            <person name="Ni X."/>
            <person name="Tian J."/>
            <person name="Zhou Y."/>
            <person name="Sheng Y."/>
            <person name="Liu T."/>
            <person name="Pan Y."/>
            <person name="Xia L."/>
            <person name="Li J."/>
            <person name="Zhao F."/>
            <person name="Cao W."/>
        </authorList>
    </citation>
    <scope>NUCLEOTIDE SEQUENCE</scope>
    <source>
        <strain evidence="1">Rmic-2018</strain>
        <tissue evidence="1">Larvae</tissue>
    </source>
</reference>
<accession>A0A9J6DPH2</accession>
<keyword evidence="2" id="KW-1185">Reference proteome</keyword>
<proteinExistence type="predicted"/>
<sequence length="393" mass="44508">MSCRFDECWEASPWTVFRLKRSSKPLGRDGLSQQQSTEDLNAYVDKILKEELPAEKIDPLTTRGFSFHIRDHPHVVSVKFQPSTITGLGTIQRSGDCSSYNRLFPYRVYVGCNVTYGEIKVSVKSQLKYDRNSTTVTADTTFPEVHGRLYVSAVDAHVASRFENIQQLTRAVYILKVGARSLSCRSSEMLPVLLLVLFASVSSATTVDEVNDYVDVVLSELGQQIQTPYRPKDSYNKTVAGRPEIWAYFGDIFITGYNKLERDGNCAHEEHALATGITIRCNLTTRELRVDITGTLKHSTYPPRNVRASGVFLNPHLQMKIAVEPWKEMNVTLRLRLTVPQVKVVNLGEEFKFNSIRLGYRDEIISIIKSSTPDLEQDMKKAADSEVIPYKRK</sequence>
<protein>
    <submittedName>
        <fullName evidence="1">Uncharacterized protein</fullName>
    </submittedName>
</protein>
<dbReference type="VEuPathDB" id="VectorBase:LOC119172379"/>
<reference evidence="1" key="1">
    <citation type="journal article" date="2020" name="Cell">
        <title>Large-Scale Comparative Analyses of Tick Genomes Elucidate Their Genetic Diversity and Vector Capacities.</title>
        <authorList>
            <consortium name="Tick Genome and Microbiome Consortium (TIGMIC)"/>
            <person name="Jia N."/>
            <person name="Wang J."/>
            <person name="Shi W."/>
            <person name="Du L."/>
            <person name="Sun Y."/>
            <person name="Zhan W."/>
            <person name="Jiang J.F."/>
            <person name="Wang Q."/>
            <person name="Zhang B."/>
            <person name="Ji P."/>
            <person name="Bell-Sakyi L."/>
            <person name="Cui X.M."/>
            <person name="Yuan T.T."/>
            <person name="Jiang B.G."/>
            <person name="Yang W.F."/>
            <person name="Lam T.T."/>
            <person name="Chang Q.C."/>
            <person name="Ding S.J."/>
            <person name="Wang X.J."/>
            <person name="Zhu J.G."/>
            <person name="Ruan X.D."/>
            <person name="Zhao L."/>
            <person name="Wei J.T."/>
            <person name="Ye R.Z."/>
            <person name="Que T.C."/>
            <person name="Du C.H."/>
            <person name="Zhou Y.H."/>
            <person name="Cheng J.X."/>
            <person name="Dai P.F."/>
            <person name="Guo W.B."/>
            <person name="Han X.H."/>
            <person name="Huang E.J."/>
            <person name="Li L.F."/>
            <person name="Wei W."/>
            <person name="Gao Y.C."/>
            <person name="Liu J.Z."/>
            <person name="Shao H.Z."/>
            <person name="Wang X."/>
            <person name="Wang C.C."/>
            <person name="Yang T.C."/>
            <person name="Huo Q.B."/>
            <person name="Li W."/>
            <person name="Chen H.Y."/>
            <person name="Chen S.E."/>
            <person name="Zhou L.G."/>
            <person name="Ni X.B."/>
            <person name="Tian J.H."/>
            <person name="Sheng Y."/>
            <person name="Liu T."/>
            <person name="Pan Y.S."/>
            <person name="Xia L.Y."/>
            <person name="Li J."/>
            <person name="Zhao F."/>
            <person name="Cao W.C."/>
        </authorList>
    </citation>
    <scope>NUCLEOTIDE SEQUENCE</scope>
    <source>
        <strain evidence="1">Rmic-2018</strain>
    </source>
</reference>
<evidence type="ECO:0000313" key="2">
    <source>
        <dbReference type="Proteomes" id="UP000821866"/>
    </source>
</evidence>
<dbReference type="VEuPathDB" id="VectorBase:LOC119172380"/>
<name>A0A9J6DPH2_RHIMP</name>
<evidence type="ECO:0000313" key="1">
    <source>
        <dbReference type="EMBL" id="KAH8023979.1"/>
    </source>
</evidence>
<dbReference type="Proteomes" id="UP000821866">
    <property type="component" value="Chromosome 6"/>
</dbReference>
<organism evidence="1 2">
    <name type="scientific">Rhipicephalus microplus</name>
    <name type="common">Cattle tick</name>
    <name type="synonym">Boophilus microplus</name>
    <dbReference type="NCBI Taxonomy" id="6941"/>
    <lineage>
        <taxon>Eukaryota</taxon>
        <taxon>Metazoa</taxon>
        <taxon>Ecdysozoa</taxon>
        <taxon>Arthropoda</taxon>
        <taxon>Chelicerata</taxon>
        <taxon>Arachnida</taxon>
        <taxon>Acari</taxon>
        <taxon>Parasitiformes</taxon>
        <taxon>Ixodida</taxon>
        <taxon>Ixodoidea</taxon>
        <taxon>Ixodidae</taxon>
        <taxon>Rhipicephalinae</taxon>
        <taxon>Rhipicephalus</taxon>
        <taxon>Boophilus</taxon>
    </lineage>
</organism>
<gene>
    <name evidence="1" type="ORF">HPB51_020652</name>
</gene>